<evidence type="ECO:0000256" key="5">
    <source>
        <dbReference type="ARBA" id="ARBA00022803"/>
    </source>
</evidence>
<sequence>MLLKYLGTIMPAQELENKVVDIAWSPNNLKLAVASSDRTIYLFDENGVKRDKFSTKPVDVKFGKKSYMIKGIVFSPESTKIAVGQTDCIVYVYKIGEDWGDKKVICNKFRQSSAVTCLIWPVEAKEGPIIIGLADGKVRAALVKSQKAQTLYTSDAMTIALASNIRGNGFISSHADGSIIRYYITENDGAEPSGRVCVHGVPAYALAWSQSHILAAGCDKRLTVYDSYGKPVKIFDYSRDPEEREITVACCSPSGQSIAVGSWDKIRILDWTPRRSVWEETNVRTLPNFYTITALAWRRDGSKLVVGGLCGGVEQFETILRRTVVRGSHEVAYVGPSQVVIRPLNDSSQRSIVVRSQTGLEIEDVRVLGRRDNNVVARTARTLLIGDIELGLISEIPWENRSGSGEKFFFEYPVVCLIFYSGELTIVEYGQNEALGSVRTEAVNPHVVSVRVNERPSIGGIDNKKLAYLLDPRTVRVIDLLTGATISVIVHDARIDWLELSETGHRLLSRDKRGRLWLSNDTGGR</sequence>
<comment type="subcellular location">
    <subcellularLocation>
        <location evidence="1">Cell projection</location>
        <location evidence="1">Cilium</location>
    </subcellularLocation>
</comment>
<gene>
    <name evidence="9" type="ORF">RF55_16427</name>
</gene>
<keyword evidence="2" id="KW-0217">Developmental protein</keyword>
<dbReference type="GO" id="GO:0005930">
    <property type="term" value="C:axoneme"/>
    <property type="evidence" value="ECO:0007669"/>
    <property type="project" value="TreeGrafter"/>
</dbReference>
<evidence type="ECO:0000313" key="10">
    <source>
        <dbReference type="Proteomes" id="UP000036403"/>
    </source>
</evidence>
<keyword evidence="9" id="KW-0282">Flagellum</keyword>
<dbReference type="STRING" id="67767.A0A0J7K4F0"/>
<keyword evidence="4" id="KW-0677">Repeat</keyword>
<reference evidence="9 10" key="1">
    <citation type="submission" date="2015-04" db="EMBL/GenBank/DDBJ databases">
        <title>Lasius niger genome sequencing.</title>
        <authorList>
            <person name="Konorov E.A."/>
            <person name="Nikitin M.A."/>
            <person name="Kirill M.V."/>
            <person name="Chang P."/>
        </authorList>
    </citation>
    <scope>NUCLEOTIDE SEQUENCE [LARGE SCALE GENOMIC DNA]</scope>
    <source>
        <tissue evidence="9">Whole</tissue>
    </source>
</reference>
<dbReference type="Proteomes" id="UP000036403">
    <property type="component" value="Unassembled WGS sequence"/>
</dbReference>
<evidence type="ECO:0000256" key="3">
    <source>
        <dbReference type="ARBA" id="ARBA00022574"/>
    </source>
</evidence>
<name>A0A0J7K4F0_LASNI</name>
<dbReference type="AlphaFoldDB" id="A0A0J7K4F0"/>
<accession>A0A0J7K4F0</accession>
<dbReference type="Gene3D" id="2.130.10.10">
    <property type="entry name" value="YVTN repeat-like/Quinoprotein amine dehydrogenase"/>
    <property type="match status" value="2"/>
</dbReference>
<dbReference type="PaxDb" id="67767-A0A0J7K4F0"/>
<dbReference type="PANTHER" id="PTHR15722:SF2">
    <property type="entry name" value="INTRAFLAGELLAR TRANSPORT PROTEIN 172 HOMOLOG"/>
    <property type="match status" value="1"/>
</dbReference>
<evidence type="ECO:0000313" key="9">
    <source>
        <dbReference type="EMBL" id="KMQ85174.1"/>
    </source>
</evidence>
<keyword evidence="10" id="KW-1185">Reference proteome</keyword>
<dbReference type="EMBL" id="LBMM01014452">
    <property type="protein sequence ID" value="KMQ85174.1"/>
    <property type="molecule type" value="Genomic_DNA"/>
</dbReference>
<evidence type="ECO:0000256" key="6">
    <source>
        <dbReference type="ARBA" id="ARBA00023069"/>
    </source>
</evidence>
<protein>
    <submittedName>
        <fullName evidence="9">Putative intraflagellar transport protein 172</fullName>
    </submittedName>
</protein>
<dbReference type="SUPFAM" id="SSF50978">
    <property type="entry name" value="WD40 repeat-like"/>
    <property type="match status" value="1"/>
</dbReference>
<dbReference type="GO" id="GO:0042073">
    <property type="term" value="P:intraciliary transport"/>
    <property type="evidence" value="ECO:0007669"/>
    <property type="project" value="TreeGrafter"/>
</dbReference>
<dbReference type="PANTHER" id="PTHR15722">
    <property type="entry name" value="IFT140/172-RELATED"/>
    <property type="match status" value="1"/>
</dbReference>
<evidence type="ECO:0000256" key="1">
    <source>
        <dbReference type="ARBA" id="ARBA00004138"/>
    </source>
</evidence>
<dbReference type="SUPFAM" id="SSF50969">
    <property type="entry name" value="YVTN repeat-like/Quinoprotein amine dehydrogenase"/>
    <property type="match status" value="1"/>
</dbReference>
<comment type="caution">
    <text evidence="9">The sequence shown here is derived from an EMBL/GenBank/DDBJ whole genome shotgun (WGS) entry which is preliminary data.</text>
</comment>
<keyword evidence="7" id="KW-0966">Cell projection</keyword>
<dbReference type="GO" id="GO:0036064">
    <property type="term" value="C:ciliary basal body"/>
    <property type="evidence" value="ECO:0007669"/>
    <property type="project" value="TreeGrafter"/>
</dbReference>
<dbReference type="InterPro" id="IPR015943">
    <property type="entry name" value="WD40/YVTN_repeat-like_dom_sf"/>
</dbReference>
<comment type="similarity">
    <text evidence="8">Belongs to the IFT172 family.</text>
</comment>
<dbReference type="SMART" id="SM00320">
    <property type="entry name" value="WD40"/>
    <property type="match status" value="5"/>
</dbReference>
<dbReference type="InterPro" id="IPR011044">
    <property type="entry name" value="Quino_amine_DH_bsu"/>
</dbReference>
<keyword evidence="6" id="KW-0969">Cilium</keyword>
<organism evidence="9 10">
    <name type="scientific">Lasius niger</name>
    <name type="common">Black garden ant</name>
    <dbReference type="NCBI Taxonomy" id="67767"/>
    <lineage>
        <taxon>Eukaryota</taxon>
        <taxon>Metazoa</taxon>
        <taxon>Ecdysozoa</taxon>
        <taxon>Arthropoda</taxon>
        <taxon>Hexapoda</taxon>
        <taxon>Insecta</taxon>
        <taxon>Pterygota</taxon>
        <taxon>Neoptera</taxon>
        <taxon>Endopterygota</taxon>
        <taxon>Hymenoptera</taxon>
        <taxon>Apocrita</taxon>
        <taxon>Aculeata</taxon>
        <taxon>Formicoidea</taxon>
        <taxon>Formicidae</taxon>
        <taxon>Formicinae</taxon>
        <taxon>Lasius</taxon>
        <taxon>Lasius</taxon>
    </lineage>
</organism>
<evidence type="ECO:0000256" key="8">
    <source>
        <dbReference type="ARBA" id="ARBA00038130"/>
    </source>
</evidence>
<evidence type="ECO:0000256" key="4">
    <source>
        <dbReference type="ARBA" id="ARBA00022737"/>
    </source>
</evidence>
<evidence type="ECO:0000256" key="7">
    <source>
        <dbReference type="ARBA" id="ARBA00023273"/>
    </source>
</evidence>
<proteinExistence type="inferred from homology"/>
<dbReference type="GO" id="GO:0030992">
    <property type="term" value="C:intraciliary transport particle B"/>
    <property type="evidence" value="ECO:0007669"/>
    <property type="project" value="TreeGrafter"/>
</dbReference>
<dbReference type="OrthoDB" id="2186662at2759"/>
<dbReference type="Pfam" id="PF00400">
    <property type="entry name" value="WD40"/>
    <property type="match status" value="1"/>
</dbReference>
<dbReference type="InterPro" id="IPR001680">
    <property type="entry name" value="WD40_rpt"/>
</dbReference>
<evidence type="ECO:0000256" key="2">
    <source>
        <dbReference type="ARBA" id="ARBA00022473"/>
    </source>
</evidence>
<keyword evidence="5" id="KW-0802">TPR repeat</keyword>
<dbReference type="InterPro" id="IPR036322">
    <property type="entry name" value="WD40_repeat_dom_sf"/>
</dbReference>
<keyword evidence="3" id="KW-0853">WD repeat</keyword>